<dbReference type="SUPFAM" id="SSF57667">
    <property type="entry name" value="beta-beta-alpha zinc fingers"/>
    <property type="match status" value="1"/>
</dbReference>
<feature type="compositionally biased region" description="Acidic residues" evidence="2">
    <location>
        <begin position="1"/>
        <end position="14"/>
    </location>
</feature>
<sequence length="297" mass="34268">MNQEEPELLQEEPEPPGITLKQDDSEPLQIIEQEKLCISQNQEQFVLKQETVAYLATPTDEERDHNEPKPNNQLMFPETEIQEQGGSKQADAESSTGEKMKLNQRSPPTRDHRGNVDGSKLEMRGKTHTASPDLPQHDVWEKREVLTDQHLCNQETTSSVDQKEPESPLMKEEQQEICISQQGQSTLKQEKVTFMLTSPSEETDCCKLEPNRNQTFCQIPSEVENQDRGGCRNDSESNSHEELKQYKTYKQTKCHRGSFDSRRRSFSCKLCGKSFRHNCFFIHHMRSHTGEKPFPCE</sequence>
<protein>
    <recommendedName>
        <fullName evidence="3">C2H2-type domain-containing protein</fullName>
    </recommendedName>
</protein>
<keyword evidence="1" id="KW-0862">Zinc</keyword>
<feature type="region of interest" description="Disordered" evidence="2">
    <location>
        <begin position="56"/>
        <end position="139"/>
    </location>
</feature>
<feature type="compositionally biased region" description="Polar residues" evidence="2">
    <location>
        <begin position="82"/>
        <end position="95"/>
    </location>
</feature>
<feature type="non-terminal residue" evidence="4">
    <location>
        <position position="297"/>
    </location>
</feature>
<keyword evidence="1" id="KW-0479">Metal-binding</keyword>
<name>A0A1A7WTP2_9TELE</name>
<dbReference type="AlphaFoldDB" id="A0A1A7WTP2"/>
<feature type="region of interest" description="Disordered" evidence="2">
    <location>
        <begin position="1"/>
        <end position="27"/>
    </location>
</feature>
<reference evidence="4" key="2">
    <citation type="submission" date="2016-06" db="EMBL/GenBank/DDBJ databases">
        <title>The genome of a short-lived fish provides insights into sex chromosome evolution and the genetic control of aging.</title>
        <authorList>
            <person name="Reichwald K."/>
            <person name="Felder M."/>
            <person name="Petzold A."/>
            <person name="Koch P."/>
            <person name="Groth M."/>
            <person name="Platzer M."/>
        </authorList>
    </citation>
    <scope>NUCLEOTIDE SEQUENCE</scope>
    <source>
        <tissue evidence="4">Brain</tissue>
    </source>
</reference>
<dbReference type="InterPro" id="IPR013087">
    <property type="entry name" value="Znf_C2H2_type"/>
</dbReference>
<evidence type="ECO:0000259" key="3">
    <source>
        <dbReference type="PROSITE" id="PS50157"/>
    </source>
</evidence>
<evidence type="ECO:0000256" key="1">
    <source>
        <dbReference type="PROSITE-ProRule" id="PRU00042"/>
    </source>
</evidence>
<dbReference type="PROSITE" id="PS00028">
    <property type="entry name" value="ZINC_FINGER_C2H2_1"/>
    <property type="match status" value="1"/>
</dbReference>
<organism evidence="4">
    <name type="scientific">Iconisemion striatum</name>
    <dbReference type="NCBI Taxonomy" id="60296"/>
    <lineage>
        <taxon>Eukaryota</taxon>
        <taxon>Metazoa</taxon>
        <taxon>Chordata</taxon>
        <taxon>Craniata</taxon>
        <taxon>Vertebrata</taxon>
        <taxon>Euteleostomi</taxon>
        <taxon>Actinopterygii</taxon>
        <taxon>Neopterygii</taxon>
        <taxon>Teleostei</taxon>
        <taxon>Neoteleostei</taxon>
        <taxon>Acanthomorphata</taxon>
        <taxon>Ovalentaria</taxon>
        <taxon>Atherinomorphae</taxon>
        <taxon>Cyprinodontiformes</taxon>
        <taxon>Nothobranchiidae</taxon>
        <taxon>Iconisemion</taxon>
    </lineage>
</organism>
<evidence type="ECO:0000313" key="4">
    <source>
        <dbReference type="EMBL" id="SBP09080.1"/>
    </source>
</evidence>
<dbReference type="Gene3D" id="3.30.160.60">
    <property type="entry name" value="Classic Zinc Finger"/>
    <property type="match status" value="1"/>
</dbReference>
<feature type="compositionally biased region" description="Basic and acidic residues" evidence="2">
    <location>
        <begin position="108"/>
        <end position="125"/>
    </location>
</feature>
<dbReference type="InterPro" id="IPR036236">
    <property type="entry name" value="Znf_C2H2_sf"/>
</dbReference>
<gene>
    <name evidence="4" type="primary">Nfu_g_1_003068</name>
</gene>
<dbReference type="EMBL" id="HADW01007680">
    <property type="protein sequence ID" value="SBP09080.1"/>
    <property type="molecule type" value="Transcribed_RNA"/>
</dbReference>
<proteinExistence type="predicted"/>
<evidence type="ECO:0000256" key="2">
    <source>
        <dbReference type="SAM" id="MobiDB-lite"/>
    </source>
</evidence>
<keyword evidence="1" id="KW-0863">Zinc-finger</keyword>
<accession>A0A1A7WTP2</accession>
<dbReference type="GO" id="GO:0008270">
    <property type="term" value="F:zinc ion binding"/>
    <property type="evidence" value="ECO:0007669"/>
    <property type="project" value="UniProtKB-KW"/>
</dbReference>
<reference evidence="4" key="1">
    <citation type="submission" date="2016-05" db="EMBL/GenBank/DDBJ databases">
        <authorList>
            <person name="Lavstsen T."/>
            <person name="Jespersen J.S."/>
        </authorList>
    </citation>
    <scope>NUCLEOTIDE SEQUENCE</scope>
    <source>
        <tissue evidence="4">Brain</tissue>
    </source>
</reference>
<dbReference type="PROSITE" id="PS50157">
    <property type="entry name" value="ZINC_FINGER_C2H2_2"/>
    <property type="match status" value="1"/>
</dbReference>
<feature type="domain" description="C2H2-type" evidence="3">
    <location>
        <begin position="266"/>
        <end position="293"/>
    </location>
</feature>